<reference evidence="2 3" key="1">
    <citation type="journal article" date="2009" name="PLoS Genet.">
        <title>Genomic analysis of the basal lineage fungus Rhizopus oryzae reveals a whole-genome duplication.</title>
        <authorList>
            <person name="Ma L.-J."/>
            <person name="Ibrahim A.S."/>
            <person name="Skory C."/>
            <person name="Grabherr M.G."/>
            <person name="Burger G."/>
            <person name="Butler M."/>
            <person name="Elias M."/>
            <person name="Idnurm A."/>
            <person name="Lang B.F."/>
            <person name="Sone T."/>
            <person name="Abe A."/>
            <person name="Calvo S.E."/>
            <person name="Corrochano L.M."/>
            <person name="Engels R."/>
            <person name="Fu J."/>
            <person name="Hansberg W."/>
            <person name="Kim J.-M."/>
            <person name="Kodira C.D."/>
            <person name="Koehrsen M.J."/>
            <person name="Liu B."/>
            <person name="Miranda-Saavedra D."/>
            <person name="O'Leary S."/>
            <person name="Ortiz-Castellanos L."/>
            <person name="Poulter R."/>
            <person name="Rodriguez-Romero J."/>
            <person name="Ruiz-Herrera J."/>
            <person name="Shen Y.-Q."/>
            <person name="Zeng Q."/>
            <person name="Galagan J."/>
            <person name="Birren B.W."/>
            <person name="Cuomo C.A."/>
            <person name="Wickes B.L."/>
        </authorList>
    </citation>
    <scope>NUCLEOTIDE SEQUENCE [LARGE SCALE GENOMIC DNA]</scope>
    <source>
        <strain evidence="3">RA 99-880 / ATCC MYA-4621 / FGSC 9543 / NRRL 43880</strain>
    </source>
</reference>
<dbReference type="InterPro" id="IPR036875">
    <property type="entry name" value="Znf_CCHC_sf"/>
</dbReference>
<protein>
    <recommendedName>
        <fullName evidence="4">CCHC-type domain-containing protein</fullName>
    </recommendedName>
</protein>
<organism evidence="2 3">
    <name type="scientific">Rhizopus delemar (strain RA 99-880 / ATCC MYA-4621 / FGSC 9543 / NRRL 43880)</name>
    <name type="common">Mucormycosis agent</name>
    <name type="synonym">Rhizopus arrhizus var. delemar</name>
    <dbReference type="NCBI Taxonomy" id="246409"/>
    <lineage>
        <taxon>Eukaryota</taxon>
        <taxon>Fungi</taxon>
        <taxon>Fungi incertae sedis</taxon>
        <taxon>Mucoromycota</taxon>
        <taxon>Mucoromycotina</taxon>
        <taxon>Mucoromycetes</taxon>
        <taxon>Mucorales</taxon>
        <taxon>Mucorineae</taxon>
        <taxon>Rhizopodaceae</taxon>
        <taxon>Rhizopus</taxon>
    </lineage>
</organism>
<feature type="region of interest" description="Disordered" evidence="1">
    <location>
        <begin position="84"/>
        <end position="103"/>
    </location>
</feature>
<feature type="region of interest" description="Disordered" evidence="1">
    <location>
        <begin position="122"/>
        <end position="143"/>
    </location>
</feature>
<proteinExistence type="predicted"/>
<evidence type="ECO:0000313" key="2">
    <source>
        <dbReference type="EMBL" id="EIE90058.1"/>
    </source>
</evidence>
<evidence type="ECO:0000313" key="3">
    <source>
        <dbReference type="Proteomes" id="UP000009138"/>
    </source>
</evidence>
<dbReference type="Gene3D" id="4.10.60.10">
    <property type="entry name" value="Zinc finger, CCHC-type"/>
    <property type="match status" value="1"/>
</dbReference>
<dbReference type="RefSeq" id="XP_067525454.1">
    <property type="nucleotide sequence ID" value="XM_067669353.1"/>
</dbReference>
<keyword evidence="3" id="KW-1185">Reference proteome</keyword>
<accession>I1CNM8</accession>
<dbReference type="STRING" id="246409.I1CNM8"/>
<dbReference type="InParanoid" id="I1CNM8"/>
<dbReference type="VEuPathDB" id="FungiDB:RO3G_14769"/>
<dbReference type="GeneID" id="93621734"/>
<dbReference type="EMBL" id="CH476745">
    <property type="protein sequence ID" value="EIE90058.1"/>
    <property type="molecule type" value="Genomic_DNA"/>
</dbReference>
<evidence type="ECO:0008006" key="4">
    <source>
        <dbReference type="Google" id="ProtNLM"/>
    </source>
</evidence>
<gene>
    <name evidence="2" type="ORF">RO3G_14769</name>
</gene>
<evidence type="ECO:0000256" key="1">
    <source>
        <dbReference type="SAM" id="MobiDB-lite"/>
    </source>
</evidence>
<dbReference type="Proteomes" id="UP000009138">
    <property type="component" value="Unassembled WGS sequence"/>
</dbReference>
<dbReference type="GO" id="GO:0003676">
    <property type="term" value="F:nucleic acid binding"/>
    <property type="evidence" value="ECO:0007669"/>
    <property type="project" value="InterPro"/>
</dbReference>
<sequence length="174" mass="19982">MKPICNLCHVDDHTWVNCPVLLRRKEACFICESTQHLKAQCPDAPWNRKRKQVATHRSRVMKANVEQMNTEKETVILSNLQEMDTEMSEEDNSKPDSTSVAEDKDDFLEAISTLDSVDEENIDNSTLSTPIDEDLNQRKTGRKEAAKRFLHPLVTFNSLSMNMQKRNNSEAFVI</sequence>
<dbReference type="GO" id="GO:0008270">
    <property type="term" value="F:zinc ion binding"/>
    <property type="evidence" value="ECO:0007669"/>
    <property type="project" value="InterPro"/>
</dbReference>
<name>I1CNM8_RHIO9</name>
<dbReference type="AlphaFoldDB" id="I1CNM8"/>
<dbReference type="SUPFAM" id="SSF57756">
    <property type="entry name" value="Retrovirus zinc finger-like domains"/>
    <property type="match status" value="1"/>
</dbReference>